<gene>
    <name evidence="3" type="ORF">METZ01_LOCUS62852</name>
</gene>
<dbReference type="CDD" id="cd07572">
    <property type="entry name" value="nit"/>
    <property type="match status" value="1"/>
</dbReference>
<dbReference type="GO" id="GO:0016811">
    <property type="term" value="F:hydrolase activity, acting on carbon-nitrogen (but not peptide) bonds, in linear amides"/>
    <property type="evidence" value="ECO:0007669"/>
    <property type="project" value="InterPro"/>
</dbReference>
<accession>A0A381T332</accession>
<sequence length="276" mass="30132">MISSKRQINIACLQTRPRPDFKSALDEAITLAEEAVAAGADILTLPEYCGGLKTEGSAFAPPFATEENHPVLKGLRDFAKNRKKYLLIGSIAIKGPAEKILNRSFIIDDCGNIISRYDKIHLFDITLSEKESFRESATVHGGQTAVICQTPLGCFGQTICYDLRFPHLYRDLSQSGAEILFVPAAFTKKTGEAHWHVLNRARAIENGAFVVAPCAIGRVEGGGESYGHSLIINPWGEILADGGADSGFINVNINLEEVNSARNRIPSLSHDRAFEF</sequence>
<dbReference type="PANTHER" id="PTHR23088:SF27">
    <property type="entry name" value="DEAMINATED GLUTATHIONE AMIDASE"/>
    <property type="match status" value="1"/>
</dbReference>
<dbReference type="InterPro" id="IPR045254">
    <property type="entry name" value="Nit1/2_C-N_Hydrolase"/>
</dbReference>
<protein>
    <recommendedName>
        <fullName evidence="2">CN hydrolase domain-containing protein</fullName>
    </recommendedName>
</protein>
<dbReference type="InterPro" id="IPR003010">
    <property type="entry name" value="C-N_Hydrolase"/>
</dbReference>
<feature type="domain" description="CN hydrolase" evidence="2">
    <location>
        <begin position="6"/>
        <end position="255"/>
    </location>
</feature>
<evidence type="ECO:0000256" key="1">
    <source>
        <dbReference type="ARBA" id="ARBA00022801"/>
    </source>
</evidence>
<dbReference type="PANTHER" id="PTHR23088">
    <property type="entry name" value="NITRILASE-RELATED"/>
    <property type="match status" value="1"/>
</dbReference>
<dbReference type="PROSITE" id="PS01227">
    <property type="entry name" value="UPF0012"/>
    <property type="match status" value="1"/>
</dbReference>
<dbReference type="EMBL" id="UINC01003878">
    <property type="protein sequence ID" value="SVA09998.1"/>
    <property type="molecule type" value="Genomic_DNA"/>
</dbReference>
<dbReference type="SUPFAM" id="SSF56317">
    <property type="entry name" value="Carbon-nitrogen hydrolase"/>
    <property type="match status" value="1"/>
</dbReference>
<dbReference type="InterPro" id="IPR001110">
    <property type="entry name" value="UPF0012_CS"/>
</dbReference>
<dbReference type="Gene3D" id="3.60.110.10">
    <property type="entry name" value="Carbon-nitrogen hydrolase"/>
    <property type="match status" value="1"/>
</dbReference>
<evidence type="ECO:0000259" key="2">
    <source>
        <dbReference type="PROSITE" id="PS50263"/>
    </source>
</evidence>
<keyword evidence="1" id="KW-0378">Hydrolase</keyword>
<name>A0A381T332_9ZZZZ</name>
<dbReference type="InterPro" id="IPR036526">
    <property type="entry name" value="C-N_Hydrolase_sf"/>
</dbReference>
<evidence type="ECO:0000313" key="3">
    <source>
        <dbReference type="EMBL" id="SVA09998.1"/>
    </source>
</evidence>
<dbReference type="PROSITE" id="PS50263">
    <property type="entry name" value="CN_HYDROLASE"/>
    <property type="match status" value="1"/>
</dbReference>
<organism evidence="3">
    <name type="scientific">marine metagenome</name>
    <dbReference type="NCBI Taxonomy" id="408172"/>
    <lineage>
        <taxon>unclassified sequences</taxon>
        <taxon>metagenomes</taxon>
        <taxon>ecological metagenomes</taxon>
    </lineage>
</organism>
<dbReference type="Pfam" id="PF00795">
    <property type="entry name" value="CN_hydrolase"/>
    <property type="match status" value="1"/>
</dbReference>
<reference evidence="3" key="1">
    <citation type="submission" date="2018-05" db="EMBL/GenBank/DDBJ databases">
        <authorList>
            <person name="Lanie J.A."/>
            <person name="Ng W.-L."/>
            <person name="Kazmierczak K.M."/>
            <person name="Andrzejewski T.M."/>
            <person name="Davidsen T.M."/>
            <person name="Wayne K.J."/>
            <person name="Tettelin H."/>
            <person name="Glass J.I."/>
            <person name="Rusch D."/>
            <person name="Podicherti R."/>
            <person name="Tsui H.-C.T."/>
            <person name="Winkler M.E."/>
        </authorList>
    </citation>
    <scope>NUCLEOTIDE SEQUENCE</scope>
</reference>
<proteinExistence type="predicted"/>
<dbReference type="AlphaFoldDB" id="A0A381T332"/>